<evidence type="ECO:0000313" key="8">
    <source>
        <dbReference type="Proteomes" id="UP000181981"/>
    </source>
</evidence>
<dbReference type="KEGG" id="dori:FH5T_15680"/>
<proteinExistence type="predicted"/>
<dbReference type="PANTHER" id="PTHR31084:SF0">
    <property type="entry name" value="ALPHA-L-FUCOSIDASE 2"/>
    <property type="match status" value="1"/>
</dbReference>
<feature type="signal peptide" evidence="1">
    <location>
        <begin position="1"/>
        <end position="19"/>
    </location>
</feature>
<dbReference type="InterPro" id="IPR016518">
    <property type="entry name" value="Alpha-L-fucosidase"/>
</dbReference>
<dbReference type="InterPro" id="IPR012341">
    <property type="entry name" value="6hp_glycosidase-like_sf"/>
</dbReference>
<keyword evidence="1" id="KW-0732">Signal</keyword>
<dbReference type="Proteomes" id="UP000023772">
    <property type="component" value="Chromosome"/>
</dbReference>
<feature type="domain" description="Glycosyl hydrolase family 95 catalytic" evidence="4">
    <location>
        <begin position="324"/>
        <end position="732"/>
    </location>
</feature>
<gene>
    <name evidence="5" type="ORF">FH5T_15680</name>
    <name evidence="6" type="ORF">SAMN05444285_10554</name>
</gene>
<evidence type="ECO:0000259" key="3">
    <source>
        <dbReference type="Pfam" id="PF21307"/>
    </source>
</evidence>
<dbReference type="PANTHER" id="PTHR31084">
    <property type="entry name" value="ALPHA-L-FUCOSIDASE 2"/>
    <property type="match status" value="1"/>
</dbReference>
<dbReference type="FunFam" id="1.50.10.10:FF:000028">
    <property type="entry name" value="Alpha-L-fucosidase 2"/>
    <property type="match status" value="1"/>
</dbReference>
<feature type="chain" id="PRO_5010515013" evidence="1">
    <location>
        <begin position="20"/>
        <end position="822"/>
    </location>
</feature>
<dbReference type="Gene3D" id="1.50.10.10">
    <property type="match status" value="1"/>
</dbReference>
<sequence>MKNNLIIISLLLVSWAVGAQNVNSPASQREGRITARWADRAEVKNGASKPDGQYVLWYQQPAKIWEEAMPLGNGTLGAMVFGGVADERIQLNESSLWDGYPLDPNDPSSTEYLPEVQRLLFEGKNNEAVKLAEQHMMGRPRGVKPFQSLGELWFDTPILNVSNYVRSLDLATAVTTTSFSADGADYSREVFISPVDKVMVVHFTTKGKDGISFNLTLTRQKDAVCEPVSGDSNSIVMKGQIDTKDETGKQRGLSFAAQVKAITKGGKVELENDVLKVSGAKEITLLVSGATNYPGLDKMLEGADPSIDPAAICAETIAKAESKSYKKLKADHIAEHQRLFNRVGLTLGKTEASTLALPTDKRLELAREKGTPDNGLVETFFQFGRYLLISSSRPGTMPANLQGIWAWQMNPPWNADYHTNINFQMNYWPAEITNLSELHMPMFDLMDALVEPGAKSARVLYGADGWVVHHLTDAWGFTAPADGPQGIWPMGAAWLAQHPWEHYAFTGDEAFLKERAYPLMKGAAEFIFDFLIEAPEGTACPGKLVTNPSYSPENAFFLPDGSTTVFTYGATMDLEIIHDLLTHCIKACDILGVDAAFKQEREETLANLAPIRISEKTGRIMEWAEDYKEVEPHHRHTSHLFGLHPGNQITTLGTPELAEAARKTLIARGDDGTGWGLAWKINMWNRLQDSDHAYKLLSVLLASKTLPNLFDNHPPFQIDGNFGATAAIAEMLLQSQSQNEDGSYNLQLLPSLPTPLKDGSVKGLKARGGFVVDLNWKDGKVTHVSILSENGNPLHVSDGTNKYDAETAQNEIIKLDESLNKK</sequence>
<dbReference type="EMBL" id="CP007451">
    <property type="protein sequence ID" value="AHW60592.1"/>
    <property type="molecule type" value="Genomic_DNA"/>
</dbReference>
<accession>X5DJ76</accession>
<evidence type="ECO:0000259" key="4">
    <source>
        <dbReference type="Pfam" id="PF22124"/>
    </source>
</evidence>
<reference evidence="5 7" key="1">
    <citation type="submission" date="2014-03" db="EMBL/GenBank/DDBJ databases">
        <title>Complete genome sequence of a deeply braunched marine Bacteroidia bacterium Draconibacterium orientale type strain FH5T.</title>
        <authorList>
            <person name="Li X."/>
            <person name="Wang X."/>
            <person name="Xie Z."/>
            <person name="Du Z."/>
            <person name="Chen G."/>
        </authorList>
    </citation>
    <scope>NUCLEOTIDE SEQUENCE [LARGE SCALE GENOMIC DNA]</scope>
    <source>
        <strain evidence="5 7">FH5</strain>
    </source>
</reference>
<organism evidence="6 8">
    <name type="scientific">Draconibacterium orientale</name>
    <dbReference type="NCBI Taxonomy" id="1168034"/>
    <lineage>
        <taxon>Bacteria</taxon>
        <taxon>Pseudomonadati</taxon>
        <taxon>Bacteroidota</taxon>
        <taxon>Bacteroidia</taxon>
        <taxon>Marinilabiliales</taxon>
        <taxon>Prolixibacteraceae</taxon>
        <taxon>Draconibacterium</taxon>
    </lineage>
</organism>
<dbReference type="RefSeq" id="WP_051567926.1">
    <property type="nucleotide sequence ID" value="NZ_FOHT01000005.1"/>
</dbReference>
<evidence type="ECO:0000256" key="1">
    <source>
        <dbReference type="SAM" id="SignalP"/>
    </source>
</evidence>
<feature type="domain" description="Alpha fucosidase A-like C-terminal" evidence="3">
    <location>
        <begin position="745"/>
        <end position="811"/>
    </location>
</feature>
<dbReference type="Pfam" id="PF22124">
    <property type="entry name" value="Glyco_hydro_95_cat"/>
    <property type="match status" value="1"/>
</dbReference>
<dbReference type="Proteomes" id="UP000181981">
    <property type="component" value="Unassembled WGS sequence"/>
</dbReference>
<dbReference type="STRING" id="1168034.FH5T_15680"/>
<dbReference type="eggNOG" id="COG1554">
    <property type="taxonomic scope" value="Bacteria"/>
</dbReference>
<dbReference type="HOGENOM" id="CLU_004617_2_2_10"/>
<dbReference type="Pfam" id="PF21307">
    <property type="entry name" value="Glyco_hydro_95_C"/>
    <property type="match status" value="1"/>
</dbReference>
<evidence type="ECO:0000313" key="6">
    <source>
        <dbReference type="EMBL" id="SET04370.1"/>
    </source>
</evidence>
<reference evidence="6 8" key="2">
    <citation type="submission" date="2016-10" db="EMBL/GenBank/DDBJ databases">
        <authorList>
            <person name="de Groot N.N."/>
        </authorList>
    </citation>
    <scope>NUCLEOTIDE SEQUENCE [LARGE SCALE GENOMIC DNA]</scope>
    <source>
        <strain evidence="6 8">DSM 25947</strain>
    </source>
</reference>
<evidence type="ECO:0000313" key="5">
    <source>
        <dbReference type="EMBL" id="AHW60592.1"/>
    </source>
</evidence>
<dbReference type="PIRSF" id="PIRSF007663">
    <property type="entry name" value="UCP007663"/>
    <property type="match status" value="1"/>
</dbReference>
<dbReference type="InterPro" id="IPR054363">
    <property type="entry name" value="GH95_cat"/>
</dbReference>
<keyword evidence="7" id="KW-1185">Reference proteome</keyword>
<evidence type="ECO:0000313" key="7">
    <source>
        <dbReference type="Proteomes" id="UP000023772"/>
    </source>
</evidence>
<evidence type="ECO:0000259" key="2">
    <source>
        <dbReference type="Pfam" id="PF14498"/>
    </source>
</evidence>
<name>X5DJ76_9BACT</name>
<dbReference type="AlphaFoldDB" id="X5DJ76"/>
<dbReference type="OrthoDB" id="9802600at2"/>
<dbReference type="EMBL" id="FOHT01000005">
    <property type="protein sequence ID" value="SET04370.1"/>
    <property type="molecule type" value="Genomic_DNA"/>
</dbReference>
<dbReference type="InterPro" id="IPR008928">
    <property type="entry name" value="6-hairpin_glycosidase_sf"/>
</dbReference>
<dbReference type="GO" id="GO:0005975">
    <property type="term" value="P:carbohydrate metabolic process"/>
    <property type="evidence" value="ECO:0007669"/>
    <property type="project" value="InterPro"/>
</dbReference>
<dbReference type="InterPro" id="IPR049053">
    <property type="entry name" value="AFCA-like_C"/>
</dbReference>
<dbReference type="SUPFAM" id="SSF48208">
    <property type="entry name" value="Six-hairpin glycosidases"/>
    <property type="match status" value="1"/>
</dbReference>
<dbReference type="Gene3D" id="2.70.98.50">
    <property type="entry name" value="putative glycoside hydrolase family protein from bacillus halodurans"/>
    <property type="match status" value="1"/>
</dbReference>
<dbReference type="Pfam" id="PF14498">
    <property type="entry name" value="Glyco_hyd_65N_2"/>
    <property type="match status" value="1"/>
</dbReference>
<dbReference type="GO" id="GO:0004560">
    <property type="term" value="F:alpha-L-fucosidase activity"/>
    <property type="evidence" value="ECO:0007669"/>
    <property type="project" value="InterPro"/>
</dbReference>
<protein>
    <submittedName>
        <fullName evidence="5 6">Alpha-L-fucosidase</fullName>
    </submittedName>
</protein>
<dbReference type="InterPro" id="IPR027414">
    <property type="entry name" value="GH95_N_dom"/>
</dbReference>
<feature type="domain" description="Glycosyl hydrolase family 95 N-terminal" evidence="2">
    <location>
        <begin position="56"/>
        <end position="294"/>
    </location>
</feature>